<dbReference type="GO" id="GO:0005737">
    <property type="term" value="C:cytoplasm"/>
    <property type="evidence" value="ECO:0007669"/>
    <property type="project" value="UniProtKB-SubCell"/>
</dbReference>
<dbReference type="GO" id="GO:0007052">
    <property type="term" value="P:mitotic spindle organization"/>
    <property type="evidence" value="ECO:0007669"/>
    <property type="project" value="TreeGrafter"/>
</dbReference>
<feature type="coiled-coil region" evidence="7">
    <location>
        <begin position="744"/>
        <end position="778"/>
    </location>
</feature>
<dbReference type="Gene3D" id="3.40.850.10">
    <property type="entry name" value="Kinesin motor domain"/>
    <property type="match status" value="1"/>
</dbReference>
<feature type="region of interest" description="Disordered" evidence="8">
    <location>
        <begin position="310"/>
        <end position="350"/>
    </location>
</feature>
<feature type="region of interest" description="Disordered" evidence="8">
    <location>
        <begin position="1397"/>
        <end position="1430"/>
    </location>
</feature>
<evidence type="ECO:0000313" key="11">
    <source>
        <dbReference type="Proteomes" id="UP000038009"/>
    </source>
</evidence>
<dbReference type="InterPro" id="IPR027417">
    <property type="entry name" value="P-loop_NTPase"/>
</dbReference>
<organism evidence="10 11">
    <name type="scientific">Leptomonas seymouri</name>
    <dbReference type="NCBI Taxonomy" id="5684"/>
    <lineage>
        <taxon>Eukaryota</taxon>
        <taxon>Discoba</taxon>
        <taxon>Euglenozoa</taxon>
        <taxon>Kinetoplastea</taxon>
        <taxon>Metakinetoplastina</taxon>
        <taxon>Trypanosomatida</taxon>
        <taxon>Trypanosomatidae</taxon>
        <taxon>Leishmaniinae</taxon>
        <taxon>Leptomonas</taxon>
    </lineage>
</organism>
<dbReference type="OMA" id="EEWGANE"/>
<dbReference type="Proteomes" id="UP000038009">
    <property type="component" value="Unassembled WGS sequence"/>
</dbReference>
<gene>
    <name evidence="10" type="ORF">ABL78_3739</name>
</gene>
<keyword evidence="11" id="KW-1185">Reference proteome</keyword>
<evidence type="ECO:0000256" key="2">
    <source>
        <dbReference type="ARBA" id="ARBA00022490"/>
    </source>
</evidence>
<keyword evidence="5 7" id="KW-0175">Coiled coil</keyword>
<sequence>MAESPASPGAITTPASPAMMPDTISEGVGVVVRVRPLSTKERADPSVHNCIQALSDIIVIDPNARRRPASVDGKGMAYTTSSSAAAAVATPASQPIRSSKRPYQFSVDHVFHTHSSQIEVYEESCKRIVEGVFQGINGSILVYGATGSGKTHTMFGSNMSAAGIVYQAVQDIFAEKERLEEEEGKRVRIKCNFLEVYNGEVFDLLVKADGGNGAASSTACGPRQSKRVPLQVRETGLSEGDARGSAGSGSGGLHLPGLSHLFPETLEDFTRGIEHGHAQRFVAATGANAQSSRSHAILTVEVEVRDDPALAATADSSPSPTAMGPRDEDSVIDGQPLHSKTNTLASDGASTVASPVAAKAAKRKKQPASTVTIASIQFGDLAGSERAATTSNTGLRLREGGNINRSLLALGAVVQSLAQQKAKERQTGGKGGSKMFIPYRGSKLTRLLRDGIGGNCRTMMLFCVSPSTKQIEETVNTMKFAMNAREIQVVARRNEFAVNSSQLAKTQEVLIEELRAELARTHAALAYYTGEEWGANEVKEAGSGSPMAVAKRENPSGCDRQMSLDAVEYSTAVNTGNGINNSEDGTSRFGSATTPLAPPQPSTPCAVPPRGTLTPSTSAGGGRPANPSISPLSASAVEVSASVSTPRASLSSRAARPSVFAENTRHFSDLEAKLKDFSAQKESLYHEVRDAEERKRDGDAQLRDLQWRLAAFLVSDAYGSRARGETDPSNVNSTVGVAGLRKTIASLEEAQMQQASQLKELTTRLEEADRQFAATRKALLRERQGTALELLLDNARLRQGCTEAECLAAHYHQECRSLLNDEAEYAEALSKCVGALQQLRPILTRSLNSSRLSGADVSSAAAALEVADVALLFALLPTASTAQRMQTFESALRSTAVVQQPHSPEQEKNKVECHPSLSLAFAHPPLAPSPTNRSGSGSSSLSPTRVCRSASTPLSNQLAEHFRDLVATAESMHLTGGSDGAHAAAAAERNGGRSGTRTRRGNDPSAPALSRAFAYTVSLTGLTATRPTSAAADDAKNEKTASSSVAPPEGPRPVASSSAVRHKGVNGPSAPAGSVAKRSIPSSGAAAPRLLQRSLTAPMQLSRSASARVTPGGGGGRAGAKPKAPGNKAKTASSKPSTSTTTNGGLGGSSNNTAQANNAATPEKQPSKSGKALRAHPSYRLSPKAMWSVAGTNSDGSRHNNSVVAGTTAFARSNTVKVFGSPKKQFSNAEAGVGLLSLPQDQRLAADTAAPLAKVAPRASVEVTPRSSGSVVSSSHPSKEQQPLTVSGRRTGITGLAGCRKNGKATPPAPRGKGRHGLAGGAEGRRGVAQKLLRSKKSIAAATMSSVDLHTPSSLDPRYSQPLSSSCTTLSPMLLSSDSLGGGIDDAGRLCGLYERRNGSLGDANPSSAKDRRQTTTTSSIASSLDSSQCPLQDGQARLTVARLLECSSTVPPMMYYSTHSPLYPGDSGVNFNKENQQCLAVQSRQRNSLPDDMTVSRSTVFSDSPLKS</sequence>
<feature type="compositionally biased region" description="Polar residues" evidence="8">
    <location>
        <begin position="1097"/>
        <end position="1107"/>
    </location>
</feature>
<evidence type="ECO:0000313" key="10">
    <source>
        <dbReference type="EMBL" id="KPI87177.1"/>
    </source>
</evidence>
<keyword evidence="2" id="KW-0963">Cytoplasm</keyword>
<feature type="coiled-coil region" evidence="7">
    <location>
        <begin position="667"/>
        <end position="694"/>
    </location>
</feature>
<name>A0A0N0P6H8_LEPSE</name>
<feature type="compositionally biased region" description="Low complexity" evidence="8">
    <location>
        <begin position="310"/>
        <end position="322"/>
    </location>
</feature>
<feature type="compositionally biased region" description="Polar residues" evidence="8">
    <location>
        <begin position="1496"/>
        <end position="1509"/>
    </location>
</feature>
<dbReference type="PANTHER" id="PTHR47969:SF15">
    <property type="entry name" value="CHROMOSOME-ASSOCIATED KINESIN KIF4A-RELATED"/>
    <property type="match status" value="1"/>
</dbReference>
<keyword evidence="6" id="KW-0505">Motor protein</keyword>
<dbReference type="PROSITE" id="PS50067">
    <property type="entry name" value="KINESIN_MOTOR_2"/>
    <property type="match status" value="1"/>
</dbReference>
<dbReference type="GO" id="GO:0003777">
    <property type="term" value="F:microtubule motor activity"/>
    <property type="evidence" value="ECO:0007669"/>
    <property type="project" value="InterPro"/>
</dbReference>
<dbReference type="GO" id="GO:0051231">
    <property type="term" value="P:spindle elongation"/>
    <property type="evidence" value="ECO:0007669"/>
    <property type="project" value="TreeGrafter"/>
</dbReference>
<evidence type="ECO:0000256" key="6">
    <source>
        <dbReference type="PROSITE-ProRule" id="PRU00283"/>
    </source>
</evidence>
<feature type="region of interest" description="Disordered" evidence="8">
    <location>
        <begin position="1483"/>
        <end position="1509"/>
    </location>
</feature>
<protein>
    <submittedName>
        <fullName evidence="10">Putative kinesin</fullName>
    </submittedName>
</protein>
<evidence type="ECO:0000256" key="5">
    <source>
        <dbReference type="ARBA" id="ARBA00023054"/>
    </source>
</evidence>
<feature type="compositionally biased region" description="Low complexity" evidence="8">
    <location>
        <begin position="1119"/>
        <end position="1161"/>
    </location>
</feature>
<dbReference type="GO" id="GO:0008017">
    <property type="term" value="F:microtubule binding"/>
    <property type="evidence" value="ECO:0007669"/>
    <property type="project" value="InterPro"/>
</dbReference>
<feature type="compositionally biased region" description="Low complexity" evidence="8">
    <location>
        <begin position="1415"/>
        <end position="1428"/>
    </location>
</feature>
<feature type="binding site" evidence="6">
    <location>
        <begin position="144"/>
        <end position="151"/>
    </location>
    <ligand>
        <name>ATP</name>
        <dbReference type="ChEBI" id="CHEBI:30616"/>
    </ligand>
</feature>
<dbReference type="PRINTS" id="PR00380">
    <property type="entry name" value="KINESINHEAVY"/>
</dbReference>
<dbReference type="GO" id="GO:0005875">
    <property type="term" value="C:microtubule associated complex"/>
    <property type="evidence" value="ECO:0007669"/>
    <property type="project" value="TreeGrafter"/>
</dbReference>
<feature type="region of interest" description="Disordered" evidence="8">
    <location>
        <begin position="1259"/>
        <end position="1325"/>
    </location>
</feature>
<feature type="compositionally biased region" description="Low complexity" evidence="8">
    <location>
        <begin position="980"/>
        <end position="989"/>
    </location>
</feature>
<reference evidence="10 11" key="1">
    <citation type="journal article" date="2015" name="PLoS Pathog.">
        <title>Leptomonas seymouri: Adaptations to the Dixenous Life Cycle Analyzed by Genome Sequencing, Transcriptome Profiling and Co-infection with Leishmania donovani.</title>
        <authorList>
            <person name="Kraeva N."/>
            <person name="Butenko A."/>
            <person name="Hlavacova J."/>
            <person name="Kostygov A."/>
            <person name="Myskova J."/>
            <person name="Grybchuk D."/>
            <person name="Lestinova T."/>
            <person name="Votypka J."/>
            <person name="Volf P."/>
            <person name="Opperdoes F."/>
            <person name="Flegontov P."/>
            <person name="Lukes J."/>
            <person name="Yurchenko V."/>
        </authorList>
    </citation>
    <scope>NUCLEOTIDE SEQUENCE [LARGE SCALE GENOMIC DNA]</scope>
    <source>
        <strain evidence="10 11">ATCC 30220</strain>
    </source>
</reference>
<feature type="region of interest" description="Disordered" evidence="8">
    <location>
        <begin position="1097"/>
        <end position="1179"/>
    </location>
</feature>
<feature type="compositionally biased region" description="Polar residues" evidence="8">
    <location>
        <begin position="575"/>
        <end position="594"/>
    </location>
</feature>
<dbReference type="OrthoDB" id="3176171at2759"/>
<proteinExistence type="inferred from homology"/>
<dbReference type="PANTHER" id="PTHR47969">
    <property type="entry name" value="CHROMOSOME-ASSOCIATED KINESIN KIF4A-RELATED"/>
    <property type="match status" value="1"/>
</dbReference>
<evidence type="ECO:0000256" key="3">
    <source>
        <dbReference type="ARBA" id="ARBA00022741"/>
    </source>
</evidence>
<evidence type="ECO:0000256" key="1">
    <source>
        <dbReference type="ARBA" id="ARBA00004496"/>
    </source>
</evidence>
<dbReference type="InterPro" id="IPR001752">
    <property type="entry name" value="Kinesin_motor_dom"/>
</dbReference>
<feature type="domain" description="Kinesin motor" evidence="9">
    <location>
        <begin position="27"/>
        <end position="487"/>
    </location>
</feature>
<dbReference type="Pfam" id="PF00225">
    <property type="entry name" value="Kinesin"/>
    <property type="match status" value="2"/>
</dbReference>
<dbReference type="InterPro" id="IPR036961">
    <property type="entry name" value="Kinesin_motor_dom_sf"/>
</dbReference>
<dbReference type="VEuPathDB" id="TriTrypDB:Lsey_0099_0100"/>
<comment type="similarity">
    <text evidence="6">Belongs to the TRAFAC class myosin-kinesin ATPase superfamily. Kinesin family.</text>
</comment>
<dbReference type="InterPro" id="IPR027640">
    <property type="entry name" value="Kinesin-like_fam"/>
</dbReference>
<feature type="compositionally biased region" description="Low complexity" evidence="8">
    <location>
        <begin position="929"/>
        <end position="945"/>
    </location>
</feature>
<feature type="region of interest" description="Disordered" evidence="8">
    <location>
        <begin position="575"/>
        <end position="631"/>
    </location>
</feature>
<evidence type="ECO:0000256" key="8">
    <source>
        <dbReference type="SAM" id="MobiDB-lite"/>
    </source>
</evidence>
<dbReference type="GO" id="GO:0005524">
    <property type="term" value="F:ATP binding"/>
    <property type="evidence" value="ECO:0007669"/>
    <property type="project" value="UniProtKB-UniRule"/>
</dbReference>
<feature type="region of interest" description="Disordered" evidence="8">
    <location>
        <begin position="1"/>
        <end position="22"/>
    </location>
</feature>
<evidence type="ECO:0000256" key="4">
    <source>
        <dbReference type="ARBA" id="ARBA00022840"/>
    </source>
</evidence>
<accession>A0A0N0P6H8</accession>
<comment type="caution">
    <text evidence="10">The sequence shown here is derived from an EMBL/GenBank/DDBJ whole genome shotgun (WGS) entry which is preliminary data.</text>
</comment>
<keyword evidence="4 6" id="KW-0067">ATP-binding</keyword>
<evidence type="ECO:0000259" key="9">
    <source>
        <dbReference type="PROSITE" id="PS50067"/>
    </source>
</evidence>
<feature type="region of interest" description="Disordered" evidence="8">
    <location>
        <begin position="921"/>
        <end position="948"/>
    </location>
</feature>
<comment type="subcellular location">
    <subcellularLocation>
        <location evidence="1">Cytoplasm</location>
    </subcellularLocation>
</comment>
<keyword evidence="3 6" id="KW-0547">Nucleotide-binding</keyword>
<feature type="region of interest" description="Disordered" evidence="8">
    <location>
        <begin position="974"/>
        <end position="1008"/>
    </location>
</feature>
<dbReference type="SMART" id="SM00129">
    <property type="entry name" value="KISc"/>
    <property type="match status" value="1"/>
</dbReference>
<dbReference type="GO" id="GO:0007018">
    <property type="term" value="P:microtubule-based movement"/>
    <property type="evidence" value="ECO:0007669"/>
    <property type="project" value="InterPro"/>
</dbReference>
<dbReference type="EMBL" id="LJSK01000099">
    <property type="protein sequence ID" value="KPI87177.1"/>
    <property type="molecule type" value="Genomic_DNA"/>
</dbReference>
<feature type="region of interest" description="Disordered" evidence="8">
    <location>
        <begin position="1027"/>
        <end position="1084"/>
    </location>
</feature>
<dbReference type="SUPFAM" id="SSF52540">
    <property type="entry name" value="P-loop containing nucleoside triphosphate hydrolases"/>
    <property type="match status" value="1"/>
</dbReference>
<evidence type="ECO:0000256" key="7">
    <source>
        <dbReference type="SAM" id="Coils"/>
    </source>
</evidence>